<feature type="compositionally biased region" description="Low complexity" evidence="8">
    <location>
        <begin position="64"/>
        <end position="84"/>
    </location>
</feature>
<dbReference type="STRING" id="28573.A0A0U1LZW1"/>
<feature type="compositionally biased region" description="Pro residues" evidence="8">
    <location>
        <begin position="145"/>
        <end position="165"/>
    </location>
</feature>
<keyword evidence="10" id="KW-1185">Reference proteome</keyword>
<gene>
    <name evidence="9" type="ORF">PISL3812_05854</name>
</gene>
<name>A0A0U1LZW1_TALIS</name>
<comment type="similarity">
    <text evidence="2">Belongs to the SCC4/mau-2 family.</text>
</comment>
<evidence type="ECO:0000256" key="5">
    <source>
        <dbReference type="ARBA" id="ARBA00022829"/>
    </source>
</evidence>
<evidence type="ECO:0000256" key="1">
    <source>
        <dbReference type="ARBA" id="ARBA00004123"/>
    </source>
</evidence>
<dbReference type="GO" id="GO:0051301">
    <property type="term" value="P:cell division"/>
    <property type="evidence" value="ECO:0007669"/>
    <property type="project" value="UniProtKB-KW"/>
</dbReference>
<dbReference type="EMBL" id="CVMT01000005">
    <property type="protein sequence ID" value="CRG88819.1"/>
    <property type="molecule type" value="Genomic_DNA"/>
</dbReference>
<keyword evidence="5" id="KW-0159">Chromosome partition</keyword>
<protein>
    <submittedName>
        <fullName evidence="9">MAU2 chromatid cohesion factor homolog</fullName>
    </submittedName>
</protein>
<dbReference type="GO" id="GO:0005634">
    <property type="term" value="C:nucleus"/>
    <property type="evidence" value="ECO:0007669"/>
    <property type="project" value="UniProtKB-SubCell"/>
</dbReference>
<dbReference type="InterPro" id="IPR019440">
    <property type="entry name" value="MAU2"/>
</dbReference>
<feature type="compositionally biased region" description="Pro residues" evidence="8">
    <location>
        <begin position="14"/>
        <end position="28"/>
    </location>
</feature>
<feature type="region of interest" description="Disordered" evidence="8">
    <location>
        <begin position="291"/>
        <end position="312"/>
    </location>
</feature>
<sequence>MSYPPPYNNAQYPQYPPPYFPPNQPHPPQQQQYNVSPNVHYQHYPGPYTYPQAVRPQYVPAYGQQPIQQQHLQQQPAPQQFQSPVMHHQHQQQQQQQHQQRISHPLPSPSPQIQQQQRQQQFHSPVTQQQHIPPPQHHQQQPQSQPQPVPQPVPQPQPQLRPQPVPQQLQQSQQPPPMQFVNPADTFAAPIQGPAPGSGSYTHGAPPAPSLVPQYAAASPSVPAGQPLAPYHTPSSEAKERQYTPTTVPVPLPPQSTTTTPTPLRPDAQMRKTSSSPFNLVPQVVMPSPAHLQKMSPKTPAVATPPPVQTRAPDEDVDYQTLLLALADEYLNAAHGKGTSLALSKNSADLADYYKLVATGLGCLEAAQMNFRLPPRTEALTRLRYSRILIEETDNDVEAETALSKGIEICERNKLVDLKYTMQQLLARMLHKSNPKAAAKAVDSMIQEVETYRYVPWEYAFRLLRASLALSSGSHQEFVHAIHNLHKLSSLASRNGDKLVAVIASLIEALAHLQLSTNSDSVEQAQNAVAAARSHQLDPSVQEIPQIGSMIQMVDISCGLLEYDLNQASQKLQIMQTLMDQRINDPRWRDDGSFSIPLNSKPPPAQGEMGDILRVEEGKLCLTLSWLPQHDLYALCYFLSSVTLGFKNSHDGRKAEKYLHEGLRMVRGNFKAPEEIKESFVAAGKRLEWRRILHCNILLHQMSLACARTDWDAASQILKDLRVAAEELGNAVPDTVKCLMQYTTGVIAQGSGDLTGALAAFGSPILSLSSSSKTTRNDPRRDTAILAALNSILIIREPSHYAHGRLNEVLSTVEPLCLSSSNKYIQAAYYLVCAIVHTDSTIQTKQYLQQALQSATVISNSQITCVTLTFMSWKYFRGVVGEQSEKSARASRAMAKKANDRLWVSVTDELLAETLDRQGKTDEARTVREEADRVLMGLPAALKHAEYR</sequence>
<dbReference type="OrthoDB" id="5565328at2759"/>
<evidence type="ECO:0000256" key="8">
    <source>
        <dbReference type="SAM" id="MobiDB-lite"/>
    </source>
</evidence>
<evidence type="ECO:0000256" key="3">
    <source>
        <dbReference type="ARBA" id="ARBA00022618"/>
    </source>
</evidence>
<evidence type="ECO:0000313" key="10">
    <source>
        <dbReference type="Proteomes" id="UP000054383"/>
    </source>
</evidence>
<dbReference type="GO" id="GO:0007059">
    <property type="term" value="P:chromosome segregation"/>
    <property type="evidence" value="ECO:0007669"/>
    <property type="project" value="UniProtKB-KW"/>
</dbReference>
<feature type="compositionally biased region" description="Low complexity" evidence="8">
    <location>
        <begin position="255"/>
        <end position="266"/>
    </location>
</feature>
<keyword evidence="3" id="KW-0132">Cell division</keyword>
<feature type="region of interest" description="Disordered" evidence="8">
    <location>
        <begin position="1"/>
        <end position="274"/>
    </location>
</feature>
<organism evidence="9 10">
    <name type="scientific">Talaromyces islandicus</name>
    <name type="common">Penicillium islandicum</name>
    <dbReference type="NCBI Taxonomy" id="28573"/>
    <lineage>
        <taxon>Eukaryota</taxon>
        <taxon>Fungi</taxon>
        <taxon>Dikarya</taxon>
        <taxon>Ascomycota</taxon>
        <taxon>Pezizomycotina</taxon>
        <taxon>Eurotiomycetes</taxon>
        <taxon>Eurotiomycetidae</taxon>
        <taxon>Eurotiales</taxon>
        <taxon>Trichocomaceae</taxon>
        <taxon>Talaromyces</taxon>
        <taxon>Talaromyces sect. Islandici</taxon>
    </lineage>
</organism>
<evidence type="ECO:0000256" key="4">
    <source>
        <dbReference type="ARBA" id="ARBA00022776"/>
    </source>
</evidence>
<comment type="subcellular location">
    <subcellularLocation>
        <location evidence="1">Nucleus</location>
    </subcellularLocation>
</comment>
<dbReference type="PANTHER" id="PTHR21394">
    <property type="entry name" value="MAU2 CHROMATID COHESION FACTOR HOMOLOG"/>
    <property type="match status" value="1"/>
</dbReference>
<evidence type="ECO:0000256" key="2">
    <source>
        <dbReference type="ARBA" id="ARBA00008585"/>
    </source>
</evidence>
<evidence type="ECO:0000256" key="7">
    <source>
        <dbReference type="ARBA" id="ARBA00023306"/>
    </source>
</evidence>
<evidence type="ECO:0000313" key="9">
    <source>
        <dbReference type="EMBL" id="CRG88819.1"/>
    </source>
</evidence>
<dbReference type="Pfam" id="PF10345">
    <property type="entry name" value="Cohesin_load"/>
    <property type="match status" value="1"/>
</dbReference>
<dbReference type="Proteomes" id="UP000054383">
    <property type="component" value="Unassembled WGS sequence"/>
</dbReference>
<keyword evidence="4" id="KW-0498">Mitosis</keyword>
<dbReference type="OMA" id="QMVDICC"/>
<keyword evidence="7" id="KW-0131">Cell cycle</keyword>
<proteinExistence type="inferred from homology"/>
<dbReference type="GO" id="GO:0007064">
    <property type="term" value="P:mitotic sister chromatid cohesion"/>
    <property type="evidence" value="ECO:0007669"/>
    <property type="project" value="InterPro"/>
</dbReference>
<reference evidence="9 10" key="1">
    <citation type="submission" date="2015-04" db="EMBL/GenBank/DDBJ databases">
        <authorList>
            <person name="Syromyatnikov M.Y."/>
            <person name="Popov V.N."/>
        </authorList>
    </citation>
    <scope>NUCLEOTIDE SEQUENCE [LARGE SCALE GENOMIC DNA]</scope>
    <source>
        <strain evidence="9">WF-38-12</strain>
    </source>
</reference>
<accession>A0A0U1LZW1</accession>
<keyword evidence="6" id="KW-0539">Nucleus</keyword>
<feature type="compositionally biased region" description="Low complexity" evidence="8">
    <location>
        <begin position="91"/>
        <end position="144"/>
    </location>
</feature>
<dbReference type="AlphaFoldDB" id="A0A0U1LZW1"/>
<evidence type="ECO:0000256" key="6">
    <source>
        <dbReference type="ARBA" id="ARBA00023242"/>
    </source>
</evidence>